<evidence type="ECO:0000256" key="1">
    <source>
        <dbReference type="ARBA" id="ARBA00004123"/>
    </source>
</evidence>
<feature type="region of interest" description="Disordered" evidence="19">
    <location>
        <begin position="1748"/>
        <end position="1831"/>
    </location>
</feature>
<dbReference type="SUPFAM" id="SSF47040">
    <property type="entry name" value="Kix domain of CBP (creb binding protein)"/>
    <property type="match status" value="1"/>
</dbReference>
<feature type="domain" description="Bromo" evidence="20">
    <location>
        <begin position="1269"/>
        <end position="1341"/>
    </location>
</feature>
<dbReference type="GO" id="GO:0140297">
    <property type="term" value="F:DNA-binding transcription factor binding"/>
    <property type="evidence" value="ECO:0007669"/>
    <property type="project" value="UniProtKB-ARBA"/>
</dbReference>
<dbReference type="Gene3D" id="3.30.40.10">
    <property type="entry name" value="Zinc/RING finger domain, C3HC4 (zinc finger)"/>
    <property type="match status" value="1"/>
</dbReference>
<dbReference type="Pfam" id="PF00569">
    <property type="entry name" value="ZZ"/>
    <property type="match status" value="1"/>
</dbReference>
<dbReference type="PANTHER" id="PTHR13808:SF1">
    <property type="entry name" value="HISTONE ACETYLTRANSFERASE"/>
    <property type="match status" value="1"/>
</dbReference>
<dbReference type="InterPro" id="IPR010303">
    <property type="entry name" value="RING_CBP-p300"/>
</dbReference>
<feature type="region of interest" description="Disordered" evidence="19">
    <location>
        <begin position="1"/>
        <end position="24"/>
    </location>
</feature>
<feature type="region of interest" description="Disordered" evidence="19">
    <location>
        <begin position="2101"/>
        <end position="2185"/>
    </location>
</feature>
<feature type="region of interest" description="Disordered" evidence="19">
    <location>
        <begin position="564"/>
        <end position="665"/>
    </location>
</feature>
<evidence type="ECO:0000256" key="16">
    <source>
        <dbReference type="ARBA" id="ARBA00048017"/>
    </source>
</evidence>
<dbReference type="GO" id="GO:0008270">
    <property type="term" value="F:zinc ion binding"/>
    <property type="evidence" value="ECO:0007669"/>
    <property type="project" value="UniProtKB-KW"/>
</dbReference>
<evidence type="ECO:0000256" key="17">
    <source>
        <dbReference type="PROSITE-ProRule" id="PRU00035"/>
    </source>
</evidence>
<feature type="compositionally biased region" description="Low complexity" evidence="19">
    <location>
        <begin position="680"/>
        <end position="689"/>
    </location>
</feature>
<feature type="region of interest" description="Disordered" evidence="19">
    <location>
        <begin position="1051"/>
        <end position="1108"/>
    </location>
</feature>
<dbReference type="InterPro" id="IPR036529">
    <property type="entry name" value="KIX_dom_sf"/>
</dbReference>
<feature type="region of interest" description="Disordered" evidence="19">
    <location>
        <begin position="2456"/>
        <end position="2539"/>
    </location>
</feature>
<feature type="compositionally biased region" description="Basic and acidic residues" evidence="19">
    <location>
        <begin position="136"/>
        <end position="146"/>
    </location>
</feature>
<feature type="compositionally biased region" description="Polar residues" evidence="19">
    <location>
        <begin position="2497"/>
        <end position="2511"/>
    </location>
</feature>
<keyword evidence="4" id="KW-0808">Transferase</keyword>
<dbReference type="Pfam" id="PF02172">
    <property type="entry name" value="KIX"/>
    <property type="match status" value="1"/>
</dbReference>
<feature type="compositionally biased region" description="Low complexity" evidence="19">
    <location>
        <begin position="846"/>
        <end position="866"/>
    </location>
</feature>
<evidence type="ECO:0000256" key="15">
    <source>
        <dbReference type="ARBA" id="ARBA00023315"/>
    </source>
</evidence>
<feature type="compositionally biased region" description="Low complexity" evidence="19">
    <location>
        <begin position="324"/>
        <end position="358"/>
    </location>
</feature>
<dbReference type="SMART" id="SM01250">
    <property type="entry name" value="KAT11"/>
    <property type="match status" value="1"/>
</dbReference>
<dbReference type="InterPro" id="IPR000197">
    <property type="entry name" value="Znf_TAZ"/>
</dbReference>
<dbReference type="Gene3D" id="1.20.1020.10">
    <property type="entry name" value="TAZ domain"/>
    <property type="match status" value="2"/>
</dbReference>
<keyword evidence="8 18" id="KW-0862">Zinc</keyword>
<feature type="domain" description="TAZ-type" evidence="21">
    <location>
        <begin position="1984"/>
        <end position="2067"/>
    </location>
</feature>
<feature type="compositionally biased region" description="Basic and acidic residues" evidence="19">
    <location>
        <begin position="1220"/>
        <end position="1231"/>
    </location>
</feature>
<reference evidence="24 25" key="1">
    <citation type="submission" date="2024-10" db="EMBL/GenBank/DDBJ databases">
        <authorList>
            <person name="Kim D."/>
        </authorList>
    </citation>
    <scope>NUCLEOTIDE SEQUENCE [LARGE SCALE GENOMIC DNA]</scope>
    <source>
        <strain evidence="24">BH-2024</strain>
    </source>
</reference>
<feature type="region of interest" description="Disordered" evidence="19">
    <location>
        <begin position="1187"/>
        <end position="1240"/>
    </location>
</feature>
<evidence type="ECO:0000256" key="7">
    <source>
        <dbReference type="ARBA" id="ARBA00022771"/>
    </source>
</evidence>
<evidence type="ECO:0000256" key="9">
    <source>
        <dbReference type="ARBA" id="ARBA00022853"/>
    </source>
</evidence>
<feature type="compositionally biased region" description="Low complexity" evidence="19">
    <location>
        <begin position="2369"/>
        <end position="2386"/>
    </location>
</feature>
<evidence type="ECO:0000259" key="23">
    <source>
        <dbReference type="PROSITE" id="PS51727"/>
    </source>
</evidence>
<dbReference type="Gene3D" id="3.30.60.90">
    <property type="match status" value="1"/>
</dbReference>
<feature type="region of interest" description="Disordered" evidence="19">
    <location>
        <begin position="2294"/>
        <end position="2318"/>
    </location>
</feature>
<dbReference type="Pfam" id="PF06001">
    <property type="entry name" value="RING_CBP-p300"/>
    <property type="match status" value="1"/>
</dbReference>
<keyword evidence="9" id="KW-0156">Chromatin regulator</keyword>
<sequence length="2539" mass="278043">MSVTSAITHHKTRPLRRAHSPTFATSAHRIKRTSSLLSVLVARCPRIHPAEEGRRSLCVSFGCKCTFTNKQNGFCRVRWVHRAARQSQSAAARDKWQWERERGKTGERMDGVFFACGIRKSATTTQQQQQQITTAAEHKTGTEKSKANTAQSKMSSGEDRQMEQEDLQQSTVGTGTKRKLAAQASFDDDLDLDGFSELDKLEPAVAAAAVSGANAEQTNNGGTMLQNGTMMLNGGMAPQQQPPLPPHSSSSATAGGTPQQQQSVLQELLLTQSTTSATMHNNSPRPVGSFTTKSPMPSVTQMGGHGTMPQNMSPMGMMGGPNVVGGSARTAHQLTAQQQQQFRHQQMAAAAAAAAAHHGTGGSGFDPSNPMVSQGGAGGTYMTQQQQFNMYQHQRQMYGSAAGLRLPPQTSSNGGMRQQQPVSFNAGGGPSSNGATAKGNKQQQHQQPPPQHPAMIMLASGGNAPTPPGRPVMIGQPGPMGAQPPPFDTANASAAHPYHHHQHQPGSTPMLSHAMNGPPSSSAGQRSDNVSNSGGGGFLVGPGGGAAAHHLGAPSAMVVVSSTAASSAGQPPPTYNNTNAGMGSGFGQHRMGPHGQSSFVQPQQQQNMGGGQQQHQPMLHGPSMDSHHHPQQQGPPLPMTIAQRQSAGVQQQQQSSANPTAASGAMMVAQSPLGAMMNSQQQSMNNTNSGGPPQMRGGGVAQQQQTAGNHPQQMLGAGGGQPQDPEKRKLIQQQLVLLLHAHKCQQIERSELRQNRAPCTLPYCSVMKGVLEHMVGCSAGRQCQYAHCASSRQIIAHWKNCHKDDCPVCNMVKRYTSGTAADRRQADIMLSAVGFPSVTLPQQTIQGAIGQQQPSSSASACNGPSSVGMNSTSAGPGPSTAVGPTSVGSVGGGPMSSFGSPPSTSSAVNNLLDGYTPNTNPFLSINPPNRVGQSPHQMGVGAPSQMVAVVGFGTSGDPLPPPEPPSQPRDWHASITPDLRNHLVGKLVKAIFPYPDPAAARDQRIRDLLTYARKVEKDMFEAANDKEAYYHMLAEKIYKIQKELQEKKNRRLNEQQQLAQQQQLQGKSDQQQSLFDDNGAGLSHQLNAMGMPISGPGSSSQQQFGAVQQQMPFSNKDIKQEYREQQPQMLNFVDAAASAPSASSGAVPPLKRIKIEESQQHNTCIPTSSTSGGGNSAELVSIKHEVGGTTSTTAGAKATTTSSSSASGGLFPPNASTTSETRRSTTPKDVKPSTSTAPTVQEPIVRDPKVFEASELRQHLVPVWNQLMQFEPACIPFRCPVDPEQLNIPDYFDIIKNPMDMQTIKANLDHGKYKNPWDFCDHMWLMFENAWLYNRKNTKIHKWCTQLSELFVEEINPVMRRMGYCCGQKFSFTPLVQFCFGITKNNAACVIARDQPYFMYESSSTGFGVTVAERYIYCVKCFEALPDEGINLNENTPDPPNWIPKPMFQKMKNDQIDMEPFENCQICDRKWHRICALHNNKIHPGGFVCEQCRVEKNRTRLENKFTAKKLPHYNLSRHIEDRVNNFLRRKLTDSDPEVEVIIRVLCSADKEVEVKPAMLKKYASEGYTNRFPYRSKAVFAFEVVKDPETGASHEVCFFGLYVQEYGTNCQQPNQRRVYIAYLDSVHFFQPRSLRTSVYYEILLGYLDYAKTLGYTMAHIWACPPSEGDDYIFHCHPPEQKIPKPKRLQDWYKTMLNNGQMEGIVYSYKDIFNQARDDGLDTPMKLPYFEGDYWPRIIDECIIGAEKEEEQEKRMKQHQQFQSAEEGGGVGGVGSAATASLSDDDTFQTDDGFPVVKQKQQPQQQQKASSNKKKNNLKKSAQNSKKKTGLSTGNPVVDKLFQQLEKHRDVFFTIRLFSAQEEQRVLAEKPRIEDPDPLVGCELMDTRDNFLAKSREEHWEFSQLRRAKWSSLNFCYTLHTQEPEGVKGVVNYTCNVCEKPATFHCNQCEDYDLCDQCRAKTDHPHEMEKLVLGDDQKSADSAASAASRNDSVKKCITSLVHACICRDANCRRGTCHKMKKVIQHTKHCKRRQTAGSNCAVCKQLIALCCYHAKHCTQAKCQVPFCLQIRQKLQEQKRSQNRQAERMMQRRMMKLQSVGAAAMNGSGGAATVTSQMTSSVPTPSSVSSASMQQQQQQSPWAQPPQSPRQQQIGACGPQQQPFGAPPMQMSGMMMSPNAMPPQQQQRLNGPMGAAAAYHQMHTTMGGPHQQMINSPPMAQFHQTMGGGGPPSVGAGGGVVHQSLQQQQHHPSAAAAGGSYGMMGTMNHHHHHHALQQQSVGKPPMMGPAGLHRVPSSGALQQQQLQQQMMSPNSQQQQHITPPPYVRSAAAAQQSPLHHQQQQPFVGGGVGAVQPPGQQQQPQERFGTAGAQPQQVVQQHHTKQQQQRLFQQQQQIRVLGHQATNNNDMQLIMNRFTEASQRGNNDEMERFFSDLRKTPHMFNAFLKLTKRQGVNVSSEPFAHQHQPQGGAATQPQQQHFVQPQSTFYQPNQPQQNGGNIPSSQFGGPFQQQMPSHGAGTAQWMQPPNQSQQQSAASQRNSS</sequence>
<feature type="compositionally biased region" description="Low complexity" evidence="19">
    <location>
        <begin position="2522"/>
        <end position="2539"/>
    </location>
</feature>
<keyword evidence="7 18" id="KW-0863">Zinc-finger</keyword>
<comment type="catalytic activity">
    <reaction evidence="16">
        <text>L-lysyl-[protein] + acetyl-CoA = N(6)-acetyl-L-lysyl-[protein] + CoA + H(+)</text>
        <dbReference type="Rhea" id="RHEA:45948"/>
        <dbReference type="Rhea" id="RHEA-COMP:9752"/>
        <dbReference type="Rhea" id="RHEA-COMP:10731"/>
        <dbReference type="ChEBI" id="CHEBI:15378"/>
        <dbReference type="ChEBI" id="CHEBI:29969"/>
        <dbReference type="ChEBI" id="CHEBI:57287"/>
        <dbReference type="ChEBI" id="CHEBI:57288"/>
        <dbReference type="ChEBI" id="CHEBI:61930"/>
        <dbReference type="EC" id="2.3.1.48"/>
    </reaction>
</comment>
<accession>A0ABD2J8M1</accession>
<dbReference type="InterPro" id="IPR056484">
    <property type="entry name" value="PHD_P300"/>
</dbReference>
<dbReference type="EC" id="2.3.1.48" evidence="2"/>
<dbReference type="EMBL" id="JBICBT010001026">
    <property type="protein sequence ID" value="KAL3086958.1"/>
    <property type="molecule type" value="Genomic_DNA"/>
</dbReference>
<feature type="compositionally biased region" description="Low complexity" evidence="19">
    <location>
        <begin position="895"/>
        <end position="908"/>
    </location>
</feature>
<feature type="compositionally biased region" description="Low complexity" evidence="19">
    <location>
        <begin position="2112"/>
        <end position="2138"/>
    </location>
</feature>
<feature type="compositionally biased region" description="Polar residues" evidence="19">
    <location>
        <begin position="432"/>
        <end position="441"/>
    </location>
</feature>
<feature type="region of interest" description="Disordered" evidence="19">
    <location>
        <begin position="233"/>
        <end position="263"/>
    </location>
</feature>
<dbReference type="CDD" id="cd15557">
    <property type="entry name" value="PHD_CBP_p300"/>
    <property type="match status" value="1"/>
</dbReference>
<dbReference type="Gene3D" id="1.10.246.20">
    <property type="entry name" value="Coactivator CBP, KIX domain"/>
    <property type="match status" value="1"/>
</dbReference>
<dbReference type="SMART" id="SM00551">
    <property type="entry name" value="ZnF_TAZ"/>
    <property type="match status" value="2"/>
</dbReference>
<evidence type="ECO:0000256" key="13">
    <source>
        <dbReference type="ARBA" id="ARBA00023163"/>
    </source>
</evidence>
<dbReference type="InterPro" id="IPR003101">
    <property type="entry name" value="KIX_dom"/>
</dbReference>
<dbReference type="CDD" id="cd15802">
    <property type="entry name" value="RING_CBP-p300"/>
    <property type="match status" value="1"/>
</dbReference>
<dbReference type="Pfam" id="PF00439">
    <property type="entry name" value="Bromodomain"/>
    <property type="match status" value="1"/>
</dbReference>
<dbReference type="PROSITE" id="PS50014">
    <property type="entry name" value="BROMODOMAIN_2"/>
    <property type="match status" value="1"/>
</dbReference>
<dbReference type="SUPFAM" id="SSF57850">
    <property type="entry name" value="RING/U-box"/>
    <property type="match status" value="1"/>
</dbReference>
<feature type="compositionally biased region" description="Basic residues" evidence="19">
    <location>
        <begin position="8"/>
        <end position="19"/>
    </location>
</feature>
<dbReference type="PROSITE" id="PS51727">
    <property type="entry name" value="CBP_P300_HAT"/>
    <property type="match status" value="1"/>
</dbReference>
<evidence type="ECO:0000259" key="20">
    <source>
        <dbReference type="PROSITE" id="PS50014"/>
    </source>
</evidence>
<dbReference type="InterPro" id="IPR031162">
    <property type="entry name" value="CBP_P300_HAT"/>
</dbReference>
<feature type="region of interest" description="Disordered" evidence="19">
    <location>
        <begin position="276"/>
        <end position="379"/>
    </location>
</feature>
<dbReference type="Proteomes" id="UP001620626">
    <property type="component" value="Unassembled WGS sequence"/>
</dbReference>
<keyword evidence="25" id="KW-1185">Reference proteome</keyword>
<name>A0ABD2J8M1_9BILA</name>
<feature type="domain" description="KIX" evidence="22">
    <location>
        <begin position="966"/>
        <end position="1045"/>
    </location>
</feature>
<feature type="domain" description="TAZ-type" evidence="21">
    <location>
        <begin position="724"/>
        <end position="812"/>
    </location>
</feature>
<dbReference type="InterPro" id="IPR000433">
    <property type="entry name" value="Znf_ZZ"/>
</dbReference>
<feature type="compositionally biased region" description="Low complexity" evidence="19">
    <location>
        <begin position="2297"/>
        <end position="2315"/>
    </location>
</feature>
<dbReference type="Pfam" id="PF23570">
    <property type="entry name" value="PHD_P300"/>
    <property type="match status" value="1"/>
</dbReference>
<evidence type="ECO:0000259" key="22">
    <source>
        <dbReference type="PROSITE" id="PS50952"/>
    </source>
</evidence>
<evidence type="ECO:0000256" key="5">
    <source>
        <dbReference type="ARBA" id="ARBA00022723"/>
    </source>
</evidence>
<feature type="compositionally biased region" description="Polar residues" evidence="19">
    <location>
        <begin position="408"/>
        <end position="423"/>
    </location>
</feature>
<evidence type="ECO:0000256" key="19">
    <source>
        <dbReference type="SAM" id="MobiDB-lite"/>
    </source>
</evidence>
<feature type="compositionally biased region" description="Low complexity" evidence="19">
    <location>
        <begin position="2350"/>
        <end position="2360"/>
    </location>
</feature>
<feature type="compositionally biased region" description="Low complexity" evidence="19">
    <location>
        <begin position="1187"/>
        <end position="1209"/>
    </location>
</feature>
<dbReference type="SMART" id="SM00291">
    <property type="entry name" value="ZnF_ZZ"/>
    <property type="match status" value="1"/>
</dbReference>
<keyword evidence="11 17" id="KW-0103">Bromodomain</keyword>
<evidence type="ECO:0000256" key="6">
    <source>
        <dbReference type="ARBA" id="ARBA00022737"/>
    </source>
</evidence>
<feature type="compositionally biased region" description="Low complexity" evidence="19">
    <location>
        <begin position="2460"/>
        <end position="2496"/>
    </location>
</feature>
<dbReference type="Gene3D" id="1.20.920.10">
    <property type="entry name" value="Bromodomain-like"/>
    <property type="match status" value="1"/>
</dbReference>
<evidence type="ECO:0000256" key="10">
    <source>
        <dbReference type="ARBA" id="ARBA00023015"/>
    </source>
</evidence>
<organism evidence="24 25">
    <name type="scientific">Heterodera trifolii</name>
    <dbReference type="NCBI Taxonomy" id="157864"/>
    <lineage>
        <taxon>Eukaryota</taxon>
        <taxon>Metazoa</taxon>
        <taxon>Ecdysozoa</taxon>
        <taxon>Nematoda</taxon>
        <taxon>Chromadorea</taxon>
        <taxon>Rhabditida</taxon>
        <taxon>Tylenchina</taxon>
        <taxon>Tylenchomorpha</taxon>
        <taxon>Tylenchoidea</taxon>
        <taxon>Heteroderidae</taxon>
        <taxon>Heteroderinae</taxon>
        <taxon>Heterodera</taxon>
    </lineage>
</organism>
<feature type="region of interest" description="Disordered" evidence="19">
    <location>
        <begin position="680"/>
        <end position="725"/>
    </location>
</feature>
<dbReference type="Pfam" id="PF02135">
    <property type="entry name" value="zf-TAZ"/>
    <property type="match status" value="2"/>
</dbReference>
<dbReference type="GO" id="GO:0045944">
    <property type="term" value="P:positive regulation of transcription by RNA polymerase II"/>
    <property type="evidence" value="ECO:0007669"/>
    <property type="project" value="UniProtKB-ARBA"/>
</dbReference>
<dbReference type="InterPro" id="IPR035898">
    <property type="entry name" value="TAZ_dom_sf"/>
</dbReference>
<feature type="compositionally biased region" description="Low complexity" evidence="19">
    <location>
        <begin position="1796"/>
        <end position="1808"/>
    </location>
</feature>
<dbReference type="InterPro" id="IPR013178">
    <property type="entry name" value="Histone_AcTrfase_Rtt109/CBP"/>
</dbReference>
<keyword evidence="12" id="KW-0010">Activator</keyword>
<feature type="domain" description="CBP/p300-type HAT" evidence="23">
    <location>
        <begin position="1504"/>
        <end position="1922"/>
    </location>
</feature>
<keyword evidence="6" id="KW-0677">Repeat</keyword>
<evidence type="ECO:0000313" key="24">
    <source>
        <dbReference type="EMBL" id="KAL3086958.1"/>
    </source>
</evidence>
<feature type="zinc finger region" description="TAZ-type" evidence="18">
    <location>
        <begin position="1984"/>
        <end position="2067"/>
    </location>
</feature>
<feature type="zinc finger region" description="TAZ-type" evidence="18">
    <location>
        <begin position="724"/>
        <end position="812"/>
    </location>
</feature>
<feature type="region of interest" description="Disordered" evidence="19">
    <location>
        <begin position="125"/>
        <end position="176"/>
    </location>
</feature>
<feature type="region of interest" description="Disordered" evidence="19">
    <location>
        <begin position="846"/>
        <end position="912"/>
    </location>
</feature>
<evidence type="ECO:0000256" key="12">
    <source>
        <dbReference type="ARBA" id="ARBA00023159"/>
    </source>
</evidence>
<dbReference type="PROSITE" id="PS50952">
    <property type="entry name" value="KIX"/>
    <property type="match status" value="1"/>
</dbReference>
<dbReference type="SUPFAM" id="SSF47370">
    <property type="entry name" value="Bromodomain"/>
    <property type="match status" value="1"/>
</dbReference>
<dbReference type="InterPro" id="IPR038547">
    <property type="entry name" value="RING_CBP-p300_sf"/>
</dbReference>
<feature type="region of interest" description="Disordered" evidence="19">
    <location>
        <begin position="403"/>
        <end position="537"/>
    </location>
</feature>
<feature type="compositionally biased region" description="Low complexity" evidence="19">
    <location>
        <begin position="2145"/>
        <end position="2179"/>
    </location>
</feature>
<dbReference type="InterPro" id="IPR001487">
    <property type="entry name" value="Bromodomain"/>
</dbReference>
<feature type="compositionally biased region" description="Low complexity" evidence="19">
    <location>
        <begin position="879"/>
        <end position="888"/>
    </location>
</feature>
<dbReference type="PANTHER" id="PTHR13808">
    <property type="entry name" value="CBP/P300-RELATED"/>
    <property type="match status" value="1"/>
</dbReference>
<protein>
    <recommendedName>
        <fullName evidence="2">histone acetyltransferase</fullName>
        <ecNumber evidence="2">2.3.1.48</ecNumber>
    </recommendedName>
</protein>
<dbReference type="InterPro" id="IPR013083">
    <property type="entry name" value="Znf_RING/FYVE/PHD"/>
</dbReference>
<keyword evidence="15" id="KW-0012">Acyltransferase</keyword>
<evidence type="ECO:0000256" key="11">
    <source>
        <dbReference type="ARBA" id="ARBA00023117"/>
    </source>
</evidence>
<evidence type="ECO:0000259" key="21">
    <source>
        <dbReference type="PROSITE" id="PS50134"/>
    </source>
</evidence>
<evidence type="ECO:0000256" key="18">
    <source>
        <dbReference type="PROSITE-ProRule" id="PRU00203"/>
    </source>
</evidence>
<evidence type="ECO:0000256" key="4">
    <source>
        <dbReference type="ARBA" id="ARBA00022679"/>
    </source>
</evidence>
<keyword evidence="14" id="KW-0539">Nucleus</keyword>
<evidence type="ECO:0000256" key="14">
    <source>
        <dbReference type="ARBA" id="ARBA00023242"/>
    </source>
</evidence>
<dbReference type="Pfam" id="PF08214">
    <property type="entry name" value="HAT_KAT11"/>
    <property type="match status" value="1"/>
</dbReference>
<feature type="compositionally biased region" description="Low complexity" evidence="19">
    <location>
        <begin position="125"/>
        <end position="135"/>
    </location>
</feature>
<feature type="region of interest" description="Disordered" evidence="19">
    <location>
        <begin position="2350"/>
        <end position="2386"/>
    </location>
</feature>
<keyword evidence="13" id="KW-0804">Transcription</keyword>
<feature type="compositionally biased region" description="Low complexity" evidence="19">
    <location>
        <begin position="642"/>
        <end position="663"/>
    </location>
</feature>
<evidence type="ECO:0000313" key="25">
    <source>
        <dbReference type="Proteomes" id="UP001620626"/>
    </source>
</evidence>
<dbReference type="InterPro" id="IPR036427">
    <property type="entry name" value="Bromodomain-like_sf"/>
</dbReference>
<gene>
    <name evidence="24" type="ORF">niasHT_021822</name>
</gene>
<dbReference type="SUPFAM" id="SSF57933">
    <property type="entry name" value="TAZ domain"/>
    <property type="match status" value="2"/>
</dbReference>
<feature type="compositionally biased region" description="Polar residues" evidence="19">
    <location>
        <begin position="518"/>
        <end position="532"/>
    </location>
</feature>
<feature type="compositionally biased region" description="Low complexity" evidence="19">
    <location>
        <begin position="1098"/>
        <end position="1108"/>
    </location>
</feature>
<evidence type="ECO:0000256" key="8">
    <source>
        <dbReference type="ARBA" id="ARBA00022833"/>
    </source>
</evidence>
<feature type="compositionally biased region" description="Low complexity" evidence="19">
    <location>
        <begin position="601"/>
        <end position="621"/>
    </location>
</feature>
<evidence type="ECO:0000256" key="3">
    <source>
        <dbReference type="ARBA" id="ARBA00022481"/>
    </source>
</evidence>
<proteinExistence type="predicted"/>
<dbReference type="GO" id="GO:0004402">
    <property type="term" value="F:histone acetyltransferase activity"/>
    <property type="evidence" value="ECO:0007669"/>
    <property type="project" value="UniProtKB-ARBA"/>
</dbReference>
<dbReference type="GO" id="GO:0005634">
    <property type="term" value="C:nucleus"/>
    <property type="evidence" value="ECO:0007669"/>
    <property type="project" value="UniProtKB-SubCell"/>
</dbReference>
<keyword evidence="3" id="KW-0488">Methylation</keyword>
<keyword evidence="5 18" id="KW-0479">Metal-binding</keyword>
<dbReference type="SMART" id="SM00297">
    <property type="entry name" value="BROMO"/>
    <property type="match status" value="1"/>
</dbReference>
<keyword evidence="10" id="KW-0805">Transcription regulation</keyword>
<feature type="compositionally biased region" description="Polar residues" evidence="19">
    <location>
        <begin position="277"/>
        <end position="301"/>
    </location>
</feature>
<feature type="compositionally biased region" description="Low complexity" evidence="19">
    <location>
        <begin position="1055"/>
        <end position="1074"/>
    </location>
</feature>
<dbReference type="InterPro" id="IPR043145">
    <property type="entry name" value="Znf_ZZ_sf"/>
</dbReference>
<comment type="caution">
    <text evidence="24">The sequence shown here is derived from an EMBL/GenBank/DDBJ whole genome shotgun (WGS) entry which is preliminary data.</text>
</comment>
<dbReference type="PRINTS" id="PR00503">
    <property type="entry name" value="BROMODOMAIN"/>
</dbReference>
<dbReference type="PROSITE" id="PS50134">
    <property type="entry name" value="ZF_TAZ"/>
    <property type="match status" value="2"/>
</dbReference>
<evidence type="ECO:0000256" key="2">
    <source>
        <dbReference type="ARBA" id="ARBA00013184"/>
    </source>
</evidence>
<dbReference type="Gene3D" id="2.10.110.40">
    <property type="match status" value="1"/>
</dbReference>
<comment type="subcellular location">
    <subcellularLocation>
        <location evidence="1">Nucleus</location>
    </subcellularLocation>
</comment>